<evidence type="ECO:0000313" key="2">
    <source>
        <dbReference type="EMBL" id="GAA3355633.1"/>
    </source>
</evidence>
<name>A0ABP6RMB4_9PSEU</name>
<protein>
    <submittedName>
        <fullName evidence="2">Uncharacterized protein</fullName>
    </submittedName>
</protein>
<feature type="region of interest" description="Disordered" evidence="1">
    <location>
        <begin position="62"/>
        <end position="114"/>
    </location>
</feature>
<comment type="caution">
    <text evidence="2">The sequence shown here is derived from an EMBL/GenBank/DDBJ whole genome shotgun (WGS) entry which is preliminary data.</text>
</comment>
<reference evidence="3" key="1">
    <citation type="journal article" date="2019" name="Int. J. Syst. Evol. Microbiol.">
        <title>The Global Catalogue of Microorganisms (GCM) 10K type strain sequencing project: providing services to taxonomists for standard genome sequencing and annotation.</title>
        <authorList>
            <consortium name="The Broad Institute Genomics Platform"/>
            <consortium name="The Broad Institute Genome Sequencing Center for Infectious Disease"/>
            <person name="Wu L."/>
            <person name="Ma J."/>
        </authorList>
    </citation>
    <scope>NUCLEOTIDE SEQUENCE [LARGE SCALE GENOMIC DNA]</scope>
    <source>
        <strain evidence="3">JCM 9687</strain>
    </source>
</reference>
<accession>A0ABP6RMB4</accession>
<feature type="compositionally biased region" description="Basic and acidic residues" evidence="1">
    <location>
        <begin position="86"/>
        <end position="98"/>
    </location>
</feature>
<sequence length="114" mass="12458">MLPGQLPDEPGSFAPVHPRDLAQSRGDRSARVKGHLVAPVARVRGGIRPVPGHFGVRPETAIEARPPRRGPRWGRRRISPAGTTLRHQDKSITTERCEQGVIRGRPNRGPDTSA</sequence>
<dbReference type="EMBL" id="BAAAYK010000038">
    <property type="protein sequence ID" value="GAA3355633.1"/>
    <property type="molecule type" value="Genomic_DNA"/>
</dbReference>
<evidence type="ECO:0000256" key="1">
    <source>
        <dbReference type="SAM" id="MobiDB-lite"/>
    </source>
</evidence>
<feature type="compositionally biased region" description="Basic residues" evidence="1">
    <location>
        <begin position="67"/>
        <end position="78"/>
    </location>
</feature>
<feature type="compositionally biased region" description="Basic and acidic residues" evidence="1">
    <location>
        <begin position="17"/>
        <end position="30"/>
    </location>
</feature>
<keyword evidence="3" id="KW-1185">Reference proteome</keyword>
<gene>
    <name evidence="2" type="ORF">GCM10020366_16540</name>
</gene>
<dbReference type="Proteomes" id="UP001500483">
    <property type="component" value="Unassembled WGS sequence"/>
</dbReference>
<proteinExistence type="predicted"/>
<organism evidence="2 3">
    <name type="scientific">Saccharopolyspora gregorii</name>
    <dbReference type="NCBI Taxonomy" id="33914"/>
    <lineage>
        <taxon>Bacteria</taxon>
        <taxon>Bacillati</taxon>
        <taxon>Actinomycetota</taxon>
        <taxon>Actinomycetes</taxon>
        <taxon>Pseudonocardiales</taxon>
        <taxon>Pseudonocardiaceae</taxon>
        <taxon>Saccharopolyspora</taxon>
    </lineage>
</organism>
<evidence type="ECO:0000313" key="3">
    <source>
        <dbReference type="Proteomes" id="UP001500483"/>
    </source>
</evidence>
<feature type="region of interest" description="Disordered" evidence="1">
    <location>
        <begin position="1"/>
        <end position="32"/>
    </location>
</feature>